<evidence type="ECO:0000313" key="3">
    <source>
        <dbReference type="Proteomes" id="UP001208570"/>
    </source>
</evidence>
<name>A0AAD9ITR4_9ANNE</name>
<dbReference type="InterPro" id="IPR001680">
    <property type="entry name" value="WD40_rpt"/>
</dbReference>
<gene>
    <name evidence="2" type="ORF">LSH36_1240g00010</name>
</gene>
<dbReference type="InterPro" id="IPR036322">
    <property type="entry name" value="WD40_repeat_dom_sf"/>
</dbReference>
<proteinExistence type="predicted"/>
<dbReference type="InterPro" id="IPR015943">
    <property type="entry name" value="WD40/YVTN_repeat-like_dom_sf"/>
</dbReference>
<dbReference type="AlphaFoldDB" id="A0AAD9ITR4"/>
<keyword evidence="1" id="KW-0853">WD repeat</keyword>
<evidence type="ECO:0000313" key="2">
    <source>
        <dbReference type="EMBL" id="KAK2140802.1"/>
    </source>
</evidence>
<keyword evidence="3" id="KW-1185">Reference proteome</keyword>
<dbReference type="SUPFAM" id="SSF50978">
    <property type="entry name" value="WD40 repeat-like"/>
    <property type="match status" value="1"/>
</dbReference>
<dbReference type="PROSITE" id="PS50082">
    <property type="entry name" value="WD_REPEATS_2"/>
    <property type="match status" value="1"/>
</dbReference>
<reference evidence="2" key="1">
    <citation type="journal article" date="2023" name="Mol. Biol. Evol.">
        <title>Third-Generation Sequencing Reveals the Adaptive Role of the Epigenome in Three Deep-Sea Polychaetes.</title>
        <authorList>
            <person name="Perez M."/>
            <person name="Aroh O."/>
            <person name="Sun Y."/>
            <person name="Lan Y."/>
            <person name="Juniper S.K."/>
            <person name="Young C.R."/>
            <person name="Angers B."/>
            <person name="Qian P.Y."/>
        </authorList>
    </citation>
    <scope>NUCLEOTIDE SEQUENCE</scope>
    <source>
        <strain evidence="2">P08H-3</strain>
    </source>
</reference>
<dbReference type="InterPro" id="IPR050995">
    <property type="entry name" value="WD-F-box_domain-protein"/>
</dbReference>
<accession>A0AAD9ITR4</accession>
<dbReference type="Proteomes" id="UP001208570">
    <property type="component" value="Unassembled WGS sequence"/>
</dbReference>
<organism evidence="2 3">
    <name type="scientific">Paralvinella palmiformis</name>
    <dbReference type="NCBI Taxonomy" id="53620"/>
    <lineage>
        <taxon>Eukaryota</taxon>
        <taxon>Metazoa</taxon>
        <taxon>Spiralia</taxon>
        <taxon>Lophotrochozoa</taxon>
        <taxon>Annelida</taxon>
        <taxon>Polychaeta</taxon>
        <taxon>Sedentaria</taxon>
        <taxon>Canalipalpata</taxon>
        <taxon>Terebellida</taxon>
        <taxon>Terebelliformia</taxon>
        <taxon>Alvinellidae</taxon>
        <taxon>Paralvinella</taxon>
    </lineage>
</organism>
<feature type="repeat" description="WD" evidence="1">
    <location>
        <begin position="352"/>
        <end position="384"/>
    </location>
</feature>
<dbReference type="EMBL" id="JAODUP010001241">
    <property type="protein sequence ID" value="KAK2140802.1"/>
    <property type="molecule type" value="Genomic_DNA"/>
</dbReference>
<dbReference type="SMART" id="SM00320">
    <property type="entry name" value="WD40"/>
    <property type="match status" value="2"/>
</dbReference>
<evidence type="ECO:0008006" key="4">
    <source>
        <dbReference type="Google" id="ProtNLM"/>
    </source>
</evidence>
<dbReference type="PROSITE" id="PS50294">
    <property type="entry name" value="WD_REPEATS_REGION"/>
    <property type="match status" value="1"/>
</dbReference>
<dbReference type="PANTHER" id="PTHR14604">
    <property type="entry name" value="WD40 REPEAT PF20"/>
    <property type="match status" value="1"/>
</dbReference>
<protein>
    <recommendedName>
        <fullName evidence="4">Sperm-associated antigen 16 protein</fullName>
    </recommendedName>
</protein>
<dbReference type="Gene3D" id="2.130.10.10">
    <property type="entry name" value="YVTN repeat-like/Quinoprotein amine dehydrogenase"/>
    <property type="match status" value="2"/>
</dbReference>
<comment type="caution">
    <text evidence="2">The sequence shown here is derived from an EMBL/GenBank/DDBJ whole genome shotgun (WGS) entry which is preliminary data.</text>
</comment>
<dbReference type="PANTHER" id="PTHR14604:SF3">
    <property type="entry name" value="SPERM-ASSOCIATED ANTIGEN 16 PROTEIN"/>
    <property type="match status" value="1"/>
</dbReference>
<dbReference type="Pfam" id="PF00400">
    <property type="entry name" value="WD40"/>
    <property type="match status" value="2"/>
</dbReference>
<sequence>MAGQVETDKYYLEKLEEDLELAVKTLEEAAQDEQAATQREVGPKASVTQRPEVVDDFVRNFLVRMGMSKTLDCFQTEWYELQQTGELREEDISIVPDIYIRNQQLDQQIKHLHREVTRFRDAAIKAKETYVKMRKERDFHRMHHKRVVQEKNKLITDIKRLKKHYSSYEPTLRELKQKYETAMKEKMLTKLERDRAIGQVQGLKNTLKSVEHHSSAGFDMYNGYSGPTQRTLELERTKWEGTDVAQITEPRHPNDSAFPADDGINPDLAKVKGPCPHLTRSGGLRLTKSFQAHSLPVSGVALHPRKQILATTSDDGTWKIGTRLATGLCGQTFYGHVHSVNDVTFNMKMSTLSGHEDAVQCLVFDRTGDMLVSGGSDLTARIWS</sequence>
<evidence type="ECO:0000256" key="1">
    <source>
        <dbReference type="PROSITE-ProRule" id="PRU00221"/>
    </source>
</evidence>